<gene>
    <name evidence="7" type="ORF">ANN_13952</name>
</gene>
<dbReference type="EMBL" id="JAJSOF020000019">
    <property type="protein sequence ID" value="KAJ4438013.1"/>
    <property type="molecule type" value="Genomic_DNA"/>
</dbReference>
<keyword evidence="4 6" id="KW-0333">Golgi apparatus</keyword>
<comment type="similarity">
    <text evidence="5">Belongs to the TRAPP small subunits family. BET5 subfamily.</text>
</comment>
<keyword evidence="8" id="KW-1185">Reference proteome</keyword>
<proteinExistence type="inferred from homology"/>
<dbReference type="Proteomes" id="UP001148838">
    <property type="component" value="Unassembled WGS sequence"/>
</dbReference>
<organism evidence="7 8">
    <name type="scientific">Periplaneta americana</name>
    <name type="common">American cockroach</name>
    <name type="synonym">Blatta americana</name>
    <dbReference type="NCBI Taxonomy" id="6978"/>
    <lineage>
        <taxon>Eukaryota</taxon>
        <taxon>Metazoa</taxon>
        <taxon>Ecdysozoa</taxon>
        <taxon>Arthropoda</taxon>
        <taxon>Hexapoda</taxon>
        <taxon>Insecta</taxon>
        <taxon>Pterygota</taxon>
        <taxon>Neoptera</taxon>
        <taxon>Polyneoptera</taxon>
        <taxon>Dictyoptera</taxon>
        <taxon>Blattodea</taxon>
        <taxon>Blattoidea</taxon>
        <taxon>Blattidae</taxon>
        <taxon>Blattinae</taxon>
        <taxon>Periplaneta</taxon>
    </lineage>
</organism>
<sequence length="169" mass="19815">MTVHNLYIFDRFGTMLYYSEWNRLKQSGITREEVISNARLLSFLKISIFLIELFLLQEAKLMYGMLFSLKSFVSKISPLDTKDGFLYYKTSKYALHYFETPSGLKFILNTDVNAQHVRELLQQIYSQIYVEYVVKNPVCNMKEPIKSELFKNKLDAFIKQSTVFASKAV</sequence>
<accession>A0ABQ8SUY8</accession>
<name>A0ABQ8SUY8_PERAM</name>
<evidence type="ECO:0000313" key="7">
    <source>
        <dbReference type="EMBL" id="KAJ4438013.1"/>
    </source>
</evidence>
<dbReference type="Pfam" id="PF04099">
    <property type="entry name" value="Sybindin"/>
    <property type="match status" value="1"/>
</dbReference>
<reference evidence="7 8" key="1">
    <citation type="journal article" date="2022" name="Allergy">
        <title>Genome assembly and annotation of Periplaneta americana reveal a comprehensive cockroach allergen profile.</title>
        <authorList>
            <person name="Wang L."/>
            <person name="Xiong Q."/>
            <person name="Saelim N."/>
            <person name="Wang L."/>
            <person name="Nong W."/>
            <person name="Wan A.T."/>
            <person name="Shi M."/>
            <person name="Liu X."/>
            <person name="Cao Q."/>
            <person name="Hui J.H.L."/>
            <person name="Sookrung N."/>
            <person name="Leung T.F."/>
            <person name="Tungtrongchitr A."/>
            <person name="Tsui S.K.W."/>
        </authorList>
    </citation>
    <scope>NUCLEOTIDE SEQUENCE [LARGE SCALE GENOMIC DNA]</scope>
    <source>
        <strain evidence="7">PWHHKU_190912</strain>
    </source>
</reference>
<evidence type="ECO:0000313" key="8">
    <source>
        <dbReference type="Proteomes" id="UP001148838"/>
    </source>
</evidence>
<evidence type="ECO:0000256" key="6">
    <source>
        <dbReference type="RuleBase" id="RU366065"/>
    </source>
</evidence>
<dbReference type="PANTHER" id="PTHR23249">
    <property type="entry name" value="TRAFFICKING PROTEIN PARTICLE COMPLEX SUBUNIT"/>
    <property type="match status" value="1"/>
</dbReference>
<keyword evidence="1 6" id="KW-0813">Transport</keyword>
<evidence type="ECO:0000256" key="1">
    <source>
        <dbReference type="ARBA" id="ARBA00022448"/>
    </source>
</evidence>
<evidence type="ECO:0000256" key="5">
    <source>
        <dbReference type="ARBA" id="ARBA00038167"/>
    </source>
</evidence>
<dbReference type="Gene3D" id="3.30.450.70">
    <property type="match status" value="1"/>
</dbReference>
<dbReference type="InterPro" id="IPR007233">
    <property type="entry name" value="TRAPPC"/>
</dbReference>
<comment type="subunit">
    <text evidence="6">Part of the multisubunit transport protein particle (TRAPP) complex.</text>
</comment>
<dbReference type="SUPFAM" id="SSF64356">
    <property type="entry name" value="SNARE-like"/>
    <property type="match status" value="1"/>
</dbReference>
<evidence type="ECO:0000256" key="3">
    <source>
        <dbReference type="ARBA" id="ARBA00022892"/>
    </source>
</evidence>
<evidence type="ECO:0000256" key="4">
    <source>
        <dbReference type="ARBA" id="ARBA00023034"/>
    </source>
</evidence>
<dbReference type="SMART" id="SM01399">
    <property type="entry name" value="Sybindin"/>
    <property type="match status" value="1"/>
</dbReference>
<dbReference type="CDD" id="cd14855">
    <property type="entry name" value="TRAPPC1_MUM2"/>
    <property type="match status" value="1"/>
</dbReference>
<keyword evidence="2 6" id="KW-0256">Endoplasmic reticulum</keyword>
<comment type="subcellular location">
    <subcellularLocation>
        <location evidence="6">Endoplasmic reticulum</location>
    </subcellularLocation>
    <subcellularLocation>
        <location evidence="6">Golgi apparatus</location>
        <location evidence="6">cis-Golgi network</location>
    </subcellularLocation>
</comment>
<evidence type="ECO:0000256" key="2">
    <source>
        <dbReference type="ARBA" id="ARBA00022824"/>
    </source>
</evidence>
<keyword evidence="3 6" id="KW-0931">ER-Golgi transport</keyword>
<dbReference type="InterPro" id="IPR011012">
    <property type="entry name" value="Longin-like_dom_sf"/>
</dbReference>
<comment type="caution">
    <text evidence="7">The sequence shown here is derived from an EMBL/GenBank/DDBJ whole genome shotgun (WGS) entry which is preliminary data.</text>
</comment>
<protein>
    <recommendedName>
        <fullName evidence="6">Trafficking protein particle complex subunit</fullName>
    </recommendedName>
</protein>
<dbReference type="PANTHER" id="PTHR23249:SF16">
    <property type="entry name" value="TRAFFICKING PROTEIN PARTICLE COMPLEX SUBUNIT 1"/>
    <property type="match status" value="1"/>
</dbReference>